<evidence type="ECO:0000313" key="3">
    <source>
        <dbReference type="Proteomes" id="UP001551011"/>
    </source>
</evidence>
<name>A0ABV3AJD7_9ACTN</name>
<gene>
    <name evidence="2" type="ORF">AB0H04_33190</name>
</gene>
<dbReference type="EMBL" id="JBFAEG010000028">
    <property type="protein sequence ID" value="MEU5711655.1"/>
    <property type="molecule type" value="Genomic_DNA"/>
</dbReference>
<keyword evidence="3" id="KW-1185">Reference proteome</keyword>
<dbReference type="InterPro" id="IPR005509">
    <property type="entry name" value="AfsA_hotdog_dom"/>
</dbReference>
<proteinExistence type="predicted"/>
<dbReference type="NCBIfam" id="NF041195">
    <property type="entry name" value="ScbA_BarX_GamBu"/>
    <property type="match status" value="1"/>
</dbReference>
<evidence type="ECO:0000313" key="2">
    <source>
        <dbReference type="EMBL" id="MEU5711655.1"/>
    </source>
</evidence>
<organism evidence="2 3">
    <name type="scientific">Streptomyces flaveolus</name>
    <dbReference type="NCBI Taxonomy" id="67297"/>
    <lineage>
        <taxon>Bacteria</taxon>
        <taxon>Bacillati</taxon>
        <taxon>Actinomycetota</taxon>
        <taxon>Actinomycetes</taxon>
        <taxon>Kitasatosporales</taxon>
        <taxon>Streptomycetaceae</taxon>
        <taxon>Streptomyces</taxon>
    </lineage>
</organism>
<feature type="domain" description="A-factor biosynthesis hotdog" evidence="1">
    <location>
        <begin position="219"/>
        <end position="334"/>
    </location>
</feature>
<evidence type="ECO:0000259" key="1">
    <source>
        <dbReference type="Pfam" id="PF03756"/>
    </source>
</evidence>
<feature type="domain" description="A-factor biosynthesis hotdog" evidence="1">
    <location>
        <begin position="54"/>
        <end position="183"/>
    </location>
</feature>
<protein>
    <submittedName>
        <fullName evidence="2">ScbA/BarX family gamma-butyrolactone biosynthesis protein</fullName>
    </submittedName>
</protein>
<sequence length="346" mass="37613">MLRPLGAELEHEFRIPRGEGMQVTLTAARKGLRPATARPDISPDAAGYPVAKELVHRSKLPDVLPVAWRTLTENRYLITVDWPQDHPFYTGEAGKGAATLLAETIRQCGLLLAHAAYEVPLGHHFIMWDMEYSGPCPAAPAGEPRRMEVEAVCSDLRHRGRLLGGMTCRMTLRRDGVVVGEGGGRFDIISPAAYRRLRGDRLQTEAPPVQPDPVPPGRVGRARPMDVLLAPAPQPASEAGGIAGRWQLRADFGHPTLFDHRNDHFPGMVLLEAALQAANATVAPAVYHHTSAKVCFLGYVEYDAPCWIESRTRPADAAQPPAIEITAHQNGRLVFAALLDGTAVPA</sequence>
<accession>A0ABV3AJD7</accession>
<reference evidence="2 3" key="1">
    <citation type="submission" date="2024-06" db="EMBL/GenBank/DDBJ databases">
        <title>The Natural Products Discovery Center: Release of the First 8490 Sequenced Strains for Exploring Actinobacteria Biosynthetic Diversity.</title>
        <authorList>
            <person name="Kalkreuter E."/>
            <person name="Kautsar S.A."/>
            <person name="Yang D."/>
            <person name="Bader C.D."/>
            <person name="Teijaro C.N."/>
            <person name="Fluegel L."/>
            <person name="Davis C.M."/>
            <person name="Simpson J.R."/>
            <person name="Lauterbach L."/>
            <person name="Steele A.D."/>
            <person name="Gui C."/>
            <person name="Meng S."/>
            <person name="Li G."/>
            <person name="Viehrig K."/>
            <person name="Ye F."/>
            <person name="Su P."/>
            <person name="Kiefer A.F."/>
            <person name="Nichols A."/>
            <person name="Cepeda A.J."/>
            <person name="Yan W."/>
            <person name="Fan B."/>
            <person name="Jiang Y."/>
            <person name="Adhikari A."/>
            <person name="Zheng C.-J."/>
            <person name="Schuster L."/>
            <person name="Cowan T.M."/>
            <person name="Smanski M.J."/>
            <person name="Chevrette M.G."/>
            <person name="De Carvalho L.P.S."/>
            <person name="Shen B."/>
        </authorList>
    </citation>
    <scope>NUCLEOTIDE SEQUENCE [LARGE SCALE GENOMIC DNA]</scope>
    <source>
        <strain evidence="2 3">NPDC020594</strain>
    </source>
</reference>
<dbReference type="RefSeq" id="WP_359260024.1">
    <property type="nucleotide sequence ID" value="NZ_JBFAEG010000028.1"/>
</dbReference>
<dbReference type="InterPro" id="IPR047757">
    <property type="entry name" value="AfsA-like"/>
</dbReference>
<dbReference type="Proteomes" id="UP001551011">
    <property type="component" value="Unassembled WGS sequence"/>
</dbReference>
<dbReference type="Pfam" id="PF03756">
    <property type="entry name" value="AfsA"/>
    <property type="match status" value="2"/>
</dbReference>
<comment type="caution">
    <text evidence="2">The sequence shown here is derived from an EMBL/GenBank/DDBJ whole genome shotgun (WGS) entry which is preliminary data.</text>
</comment>